<dbReference type="Pfam" id="PF13927">
    <property type="entry name" value="Ig_3"/>
    <property type="match status" value="1"/>
</dbReference>
<evidence type="ECO:0000313" key="4">
    <source>
        <dbReference type="Proteomes" id="UP000264800"/>
    </source>
</evidence>
<dbReference type="Ensembl" id="ENSKMAT00000004932.1">
    <property type="protein sequence ID" value="ENSKMAP00000004846.1"/>
    <property type="gene ID" value="ENSKMAG00000003687.1"/>
</dbReference>
<dbReference type="Proteomes" id="UP000264800">
    <property type="component" value="Unplaced"/>
</dbReference>
<keyword evidence="4" id="KW-1185">Reference proteome</keyword>
<dbReference type="InterPro" id="IPR007110">
    <property type="entry name" value="Ig-like_dom"/>
</dbReference>
<dbReference type="GeneTree" id="ENSGT00940000177059"/>
<reference evidence="3" key="1">
    <citation type="submission" date="2025-08" db="UniProtKB">
        <authorList>
            <consortium name="Ensembl"/>
        </authorList>
    </citation>
    <scope>IDENTIFICATION</scope>
</reference>
<dbReference type="OMA" id="IVINEPE"/>
<dbReference type="STRING" id="37003.ENSKMAP00000004846"/>
<evidence type="ECO:0000313" key="3">
    <source>
        <dbReference type="Ensembl" id="ENSKMAP00000004846.1"/>
    </source>
</evidence>
<evidence type="ECO:0000256" key="1">
    <source>
        <dbReference type="ARBA" id="ARBA00023319"/>
    </source>
</evidence>
<dbReference type="InterPro" id="IPR013783">
    <property type="entry name" value="Ig-like_fold"/>
</dbReference>
<dbReference type="InterPro" id="IPR003599">
    <property type="entry name" value="Ig_sub"/>
</dbReference>
<dbReference type="PANTHER" id="PTHR14334:SF3">
    <property type="entry name" value="TRANSMEMBRANE AND IMMUNOGLOBULIN DOMAIN CONTAINING 2"/>
    <property type="match status" value="1"/>
</dbReference>
<dbReference type="PROSITE" id="PS50835">
    <property type="entry name" value="IG_LIKE"/>
    <property type="match status" value="1"/>
</dbReference>
<organism evidence="3 4">
    <name type="scientific">Kryptolebias marmoratus</name>
    <name type="common">Mangrove killifish</name>
    <name type="synonym">Rivulus marmoratus</name>
    <dbReference type="NCBI Taxonomy" id="37003"/>
    <lineage>
        <taxon>Eukaryota</taxon>
        <taxon>Metazoa</taxon>
        <taxon>Chordata</taxon>
        <taxon>Craniata</taxon>
        <taxon>Vertebrata</taxon>
        <taxon>Euteleostomi</taxon>
        <taxon>Actinopterygii</taxon>
        <taxon>Neopterygii</taxon>
        <taxon>Teleostei</taxon>
        <taxon>Neoteleostei</taxon>
        <taxon>Acanthomorphata</taxon>
        <taxon>Ovalentaria</taxon>
        <taxon>Atherinomorphae</taxon>
        <taxon>Cyprinodontiformes</taxon>
        <taxon>Rivulidae</taxon>
        <taxon>Kryptolebias</taxon>
    </lineage>
</organism>
<evidence type="ECO:0000259" key="2">
    <source>
        <dbReference type="PROSITE" id="PS50835"/>
    </source>
</evidence>
<dbReference type="GO" id="GO:0009897">
    <property type="term" value="C:external side of plasma membrane"/>
    <property type="evidence" value="ECO:0007669"/>
    <property type="project" value="TreeGrafter"/>
</dbReference>
<proteinExistence type="predicted"/>
<dbReference type="GO" id="GO:0030183">
    <property type="term" value="P:B cell differentiation"/>
    <property type="evidence" value="ECO:0007669"/>
    <property type="project" value="TreeGrafter"/>
</dbReference>
<dbReference type="AlphaFoldDB" id="A0A3Q2ZMH8"/>
<name>A0A3Q2ZMH8_KRYMA</name>
<keyword evidence="1" id="KW-0393">Immunoglobulin domain</keyword>
<sequence length="176" mass="19586">LSWKLNIIFNDFTPLCLCPGVSSDTLVVSQSPDVSVLEGETVNISCCWNKTDRRVGIKWLKNQTTIKNKTILNQSSDSLKEQARSCSFLILSNITNRDSGSYICKVSVEIPVLTEAEGKGTTITVTTRGKSSENSAKGNTVLSHRFCLKVHVHRYTKSTLQSEHTHTHTKHTTIYT</sequence>
<dbReference type="PANTHER" id="PTHR14334">
    <property type="entry name" value="B-CELL ANTIGEN RECEPTOR COMPLEX-ASSOCIATED PROTEIN"/>
    <property type="match status" value="1"/>
</dbReference>
<dbReference type="InterPro" id="IPR036179">
    <property type="entry name" value="Ig-like_dom_sf"/>
</dbReference>
<dbReference type="GO" id="GO:0050853">
    <property type="term" value="P:B cell receptor signaling pathway"/>
    <property type="evidence" value="ECO:0007669"/>
    <property type="project" value="TreeGrafter"/>
</dbReference>
<dbReference type="Gene3D" id="2.60.40.10">
    <property type="entry name" value="Immunoglobulins"/>
    <property type="match status" value="1"/>
</dbReference>
<accession>A0A3Q2ZMH8</accession>
<dbReference type="SMART" id="SM00409">
    <property type="entry name" value="IG"/>
    <property type="match status" value="1"/>
</dbReference>
<dbReference type="SUPFAM" id="SSF48726">
    <property type="entry name" value="Immunoglobulin"/>
    <property type="match status" value="1"/>
</dbReference>
<feature type="domain" description="Ig-like" evidence="2">
    <location>
        <begin position="19"/>
        <end position="126"/>
    </location>
</feature>
<protein>
    <recommendedName>
        <fullName evidence="2">Ig-like domain-containing protein</fullName>
    </recommendedName>
</protein>
<dbReference type="GO" id="GO:0019815">
    <property type="term" value="C:B cell receptor complex"/>
    <property type="evidence" value="ECO:0007669"/>
    <property type="project" value="TreeGrafter"/>
</dbReference>
<reference evidence="3" key="2">
    <citation type="submission" date="2025-09" db="UniProtKB">
        <authorList>
            <consortium name="Ensembl"/>
        </authorList>
    </citation>
    <scope>IDENTIFICATION</scope>
</reference>